<keyword evidence="6" id="KW-0503">Monooxygenase</keyword>
<keyword evidence="3" id="KW-0285">Flavoprotein</keyword>
<dbReference type="EMBL" id="JANIGO010000003">
    <property type="protein sequence ID" value="MCQ8896776.1"/>
    <property type="molecule type" value="Genomic_DNA"/>
</dbReference>
<dbReference type="InterPro" id="IPR020946">
    <property type="entry name" value="Flavin_mOase-like"/>
</dbReference>
<dbReference type="InterPro" id="IPR036188">
    <property type="entry name" value="FAD/NAD-bd_sf"/>
</dbReference>
<comment type="cofactor">
    <cofactor evidence="1">
        <name>FAD</name>
        <dbReference type="ChEBI" id="CHEBI:57692"/>
    </cofactor>
</comment>
<dbReference type="PANTHER" id="PTHR43872:SF1">
    <property type="entry name" value="MONOOXYGENASE, PUTATIVE (AFU_ORTHOLOGUE AFUA_8G02570)-RELATED"/>
    <property type="match status" value="1"/>
</dbReference>
<gene>
    <name evidence="7" type="ORF">NQT62_10065</name>
</gene>
<evidence type="ECO:0000313" key="8">
    <source>
        <dbReference type="Proteomes" id="UP001204142"/>
    </source>
</evidence>
<dbReference type="Proteomes" id="UP001204142">
    <property type="component" value="Unassembled WGS sequence"/>
</dbReference>
<dbReference type="Pfam" id="PF13450">
    <property type="entry name" value="NAD_binding_8"/>
    <property type="match status" value="1"/>
</dbReference>
<comment type="similarity">
    <text evidence="2">Belongs to the FAD-binding monooxygenase family.</text>
</comment>
<dbReference type="PANTHER" id="PTHR43872">
    <property type="entry name" value="MONOOXYGENASE, PUTATIVE (AFU_ORTHOLOGUE AFUA_8G02570)-RELATED"/>
    <property type="match status" value="1"/>
</dbReference>
<name>A0ABT1WGX0_9BURK</name>
<dbReference type="Pfam" id="PF00743">
    <property type="entry name" value="FMO-like"/>
    <property type="match status" value="1"/>
</dbReference>
<evidence type="ECO:0000256" key="1">
    <source>
        <dbReference type="ARBA" id="ARBA00001974"/>
    </source>
</evidence>
<keyword evidence="5" id="KW-0560">Oxidoreductase</keyword>
<dbReference type="Gene3D" id="3.50.50.60">
    <property type="entry name" value="FAD/NAD(P)-binding domain"/>
    <property type="match status" value="3"/>
</dbReference>
<protein>
    <submittedName>
        <fullName evidence="7">NAD(P)/FAD-dependent oxidoreductase</fullName>
    </submittedName>
</protein>
<evidence type="ECO:0000256" key="6">
    <source>
        <dbReference type="ARBA" id="ARBA00023033"/>
    </source>
</evidence>
<evidence type="ECO:0000313" key="7">
    <source>
        <dbReference type="EMBL" id="MCQ8896776.1"/>
    </source>
</evidence>
<dbReference type="InterPro" id="IPR051820">
    <property type="entry name" value="FAD-binding_MO"/>
</dbReference>
<keyword evidence="8" id="KW-1185">Reference proteome</keyword>
<evidence type="ECO:0000256" key="3">
    <source>
        <dbReference type="ARBA" id="ARBA00022630"/>
    </source>
</evidence>
<organism evidence="7 8">
    <name type="scientific">Limnobacter humi</name>
    <dbReference type="NCBI Taxonomy" id="1778671"/>
    <lineage>
        <taxon>Bacteria</taxon>
        <taxon>Pseudomonadati</taxon>
        <taxon>Pseudomonadota</taxon>
        <taxon>Betaproteobacteria</taxon>
        <taxon>Burkholderiales</taxon>
        <taxon>Burkholderiaceae</taxon>
        <taxon>Limnobacter</taxon>
    </lineage>
</organism>
<evidence type="ECO:0000256" key="2">
    <source>
        <dbReference type="ARBA" id="ARBA00010139"/>
    </source>
</evidence>
<keyword evidence="4" id="KW-0274">FAD</keyword>
<reference evidence="7 8" key="1">
    <citation type="submission" date="2022-07" db="EMBL/GenBank/DDBJ databases">
        <authorList>
            <person name="Xamxidin M."/>
            <person name="Wu M."/>
        </authorList>
    </citation>
    <scope>NUCLEOTIDE SEQUENCE [LARGE SCALE GENOMIC DNA]</scope>
    <source>
        <strain evidence="7 8">NBRC 111650</strain>
    </source>
</reference>
<comment type="caution">
    <text evidence="7">The sequence shown here is derived from an EMBL/GenBank/DDBJ whole genome shotgun (WGS) entry which is preliminary data.</text>
</comment>
<evidence type="ECO:0000256" key="5">
    <source>
        <dbReference type="ARBA" id="ARBA00023002"/>
    </source>
</evidence>
<dbReference type="SUPFAM" id="SSF51905">
    <property type="entry name" value="FAD/NAD(P)-binding domain"/>
    <property type="match status" value="1"/>
</dbReference>
<evidence type="ECO:0000256" key="4">
    <source>
        <dbReference type="ARBA" id="ARBA00022827"/>
    </source>
</evidence>
<proteinExistence type="inferred from homology"/>
<sequence>MVPNVDLDVLVIGAGISGIGLGYYLKRDCPQKTFAILEARDSIGGTWDLFRYPGIRSDSDLHTFGYEFKPWTHEKSIADAHLILDYIRETAREFGIDQHIRFGHKVLASNWSSTEQRWLVDVRCADGLTKTIRAKWLFCAAGYYKYEEGFSPDFKGLADFKGQVVHPQHWPENLDYTGKKVVVIGSGATAVTLIPAMADKTAHITMLQRTPTYIMSLPAKDPLAELFKKWLPEKMAYRWVRRKNITLQRLFWLYCQKFPNAARKYIRKHVAKRLPEGFDIDKHFNPPYNPWDQRLCAVPNGDLFRTIRQGKASVVTDHIDHFVTDGIQLKSGEKLPADLVITATGLNIQLMGGVQMSVDGQALSPGNHVAYKGMMMNEVPNFVFAIGYTNSSWTLKVGLLCEHFCRLLNHMDEQGQAVCTPRLPKDGMETRPILDFGAGYIQRALPTLPKQGVRRPWVMNMNYFFDEKVLRHGPVADEGLSFEGQKS</sequence>
<accession>A0ABT1WGX0</accession>